<evidence type="ECO:0000313" key="3">
    <source>
        <dbReference type="Proteomes" id="UP000034831"/>
    </source>
</evidence>
<gene>
    <name evidence="2" type="ORF">UX67_C0046G0001</name>
</gene>
<dbReference type="Pfam" id="PF17770">
    <property type="entry name" value="RNase_J_C"/>
    <property type="match status" value="1"/>
</dbReference>
<dbReference type="AlphaFoldDB" id="A0A0G1SZ34"/>
<feature type="domain" description="Ribonuclease J C-terminal" evidence="1">
    <location>
        <begin position="1"/>
        <end position="99"/>
    </location>
</feature>
<name>A0A0G1SZ34_9BACT</name>
<feature type="non-terminal residue" evidence="2">
    <location>
        <position position="1"/>
    </location>
</feature>
<accession>A0A0G1SZ34</accession>
<evidence type="ECO:0000259" key="1">
    <source>
        <dbReference type="Pfam" id="PF17770"/>
    </source>
</evidence>
<dbReference type="Proteomes" id="UP000034831">
    <property type="component" value="Unassembled WGS sequence"/>
</dbReference>
<dbReference type="GO" id="GO:0016787">
    <property type="term" value="F:hydrolase activity"/>
    <property type="evidence" value="ECO:0007669"/>
    <property type="project" value="UniProtKB-KW"/>
</dbReference>
<dbReference type="Gene3D" id="3.10.20.580">
    <property type="match status" value="1"/>
</dbReference>
<sequence>VLRDRQTLAKDGIAIVLLTLDRIQGKLTSDPEVISRGFVYEGKNKRLLAVSGNLLSKELARKPKLDAKIARDAAIEFLERYFFETTGRRPMILPVVVEV</sequence>
<comment type="caution">
    <text evidence="2">The sequence shown here is derived from an EMBL/GenBank/DDBJ whole genome shotgun (WGS) entry which is preliminary data.</text>
</comment>
<keyword evidence="2" id="KW-0378">Hydrolase</keyword>
<reference evidence="2 3" key="1">
    <citation type="journal article" date="2015" name="Nature">
        <title>rRNA introns, odd ribosomes, and small enigmatic genomes across a large radiation of phyla.</title>
        <authorList>
            <person name="Brown C.T."/>
            <person name="Hug L.A."/>
            <person name="Thomas B.C."/>
            <person name="Sharon I."/>
            <person name="Castelle C.J."/>
            <person name="Singh A."/>
            <person name="Wilkins M.J."/>
            <person name="Williams K.H."/>
            <person name="Banfield J.F."/>
        </authorList>
    </citation>
    <scope>NUCLEOTIDE SEQUENCE [LARGE SCALE GENOMIC DNA]</scope>
</reference>
<organism evidence="2 3">
    <name type="scientific">Candidatus Woesebacteria bacterium GW2011_GWF2_46_8</name>
    <dbReference type="NCBI Taxonomy" id="1618604"/>
    <lineage>
        <taxon>Bacteria</taxon>
        <taxon>Candidatus Woeseibacteriota</taxon>
    </lineage>
</organism>
<dbReference type="InterPro" id="IPR041636">
    <property type="entry name" value="RNase_J_C"/>
</dbReference>
<protein>
    <submittedName>
        <fullName evidence="2">Zinc-dependent hydrolase</fullName>
    </submittedName>
</protein>
<proteinExistence type="predicted"/>
<evidence type="ECO:0000313" key="2">
    <source>
        <dbReference type="EMBL" id="KKU47193.1"/>
    </source>
</evidence>
<dbReference type="EMBL" id="LCNC01000046">
    <property type="protein sequence ID" value="KKU47193.1"/>
    <property type="molecule type" value="Genomic_DNA"/>
</dbReference>